<proteinExistence type="inferred from homology"/>
<evidence type="ECO:0000256" key="2">
    <source>
        <dbReference type="ARBA" id="ARBA00022729"/>
    </source>
</evidence>
<evidence type="ECO:0000313" key="7">
    <source>
        <dbReference type="Proteomes" id="UP000886885"/>
    </source>
</evidence>
<evidence type="ECO:0000256" key="3">
    <source>
        <dbReference type="ARBA" id="ARBA00022801"/>
    </source>
</evidence>
<feature type="chain" id="PRO_5036455705" evidence="5">
    <location>
        <begin position="26"/>
        <end position="713"/>
    </location>
</feature>
<evidence type="ECO:0000256" key="5">
    <source>
        <dbReference type="SAM" id="SignalP"/>
    </source>
</evidence>
<dbReference type="EMBL" id="JAAWWB010000010">
    <property type="protein sequence ID" value="KAG6773174.1"/>
    <property type="molecule type" value="Genomic_DNA"/>
</dbReference>
<dbReference type="CDD" id="cd01837">
    <property type="entry name" value="SGNH_plant_lipase_like"/>
    <property type="match status" value="1"/>
</dbReference>
<gene>
    <name evidence="6" type="ORF">POTOM_020433</name>
</gene>
<comment type="similarity">
    <text evidence="1">Belongs to the 'GDSL' lipolytic enzyme family.</text>
</comment>
<organism evidence="6 7">
    <name type="scientific">Populus tomentosa</name>
    <name type="common">Chinese white poplar</name>
    <dbReference type="NCBI Taxonomy" id="118781"/>
    <lineage>
        <taxon>Eukaryota</taxon>
        <taxon>Viridiplantae</taxon>
        <taxon>Streptophyta</taxon>
        <taxon>Embryophyta</taxon>
        <taxon>Tracheophyta</taxon>
        <taxon>Spermatophyta</taxon>
        <taxon>Magnoliopsida</taxon>
        <taxon>eudicotyledons</taxon>
        <taxon>Gunneridae</taxon>
        <taxon>Pentapetalae</taxon>
        <taxon>rosids</taxon>
        <taxon>fabids</taxon>
        <taxon>Malpighiales</taxon>
        <taxon>Salicaceae</taxon>
        <taxon>Saliceae</taxon>
        <taxon>Populus</taxon>
    </lineage>
</organism>
<comment type="caution">
    <text evidence="6">The sequence shown here is derived from an EMBL/GenBank/DDBJ whole genome shotgun (WGS) entry which is preliminary data.</text>
</comment>
<accession>A0A8X7ZNN2</accession>
<dbReference type="PANTHER" id="PTHR22835:SF517">
    <property type="entry name" value="GDSL-LIKE LIPASE_ACYLHYDROLASE FAMILY PROTEIN, EXPRESSED"/>
    <property type="match status" value="1"/>
</dbReference>
<keyword evidence="4" id="KW-0325">Glycoprotein</keyword>
<evidence type="ECO:0000256" key="1">
    <source>
        <dbReference type="ARBA" id="ARBA00008668"/>
    </source>
</evidence>
<sequence>MATSNVVCALVLSSLFHFLLVPVLSRDVHALKKCGFKAIYQLGDSIADTGNLIRENPLSPYASFPYGLKLSKPTGRCSNGLLMIDYIARSAKLPYPGAYLNSARKFSGGRGGVNFAVAGSTALPAEALSSKNIVNIVTNESLSTQLEWMFSYFNTTCSQDCAQEIKSSLFMVGEIGGNDYNYAFLFNKTTEELNALVPEVVGAIKDAVAKAIGHGARRVVVPGNFPIGCFPLYLSQSQPTDAAAYDEFHCLKGLNSFASYHNELLKQTVEGLKTNYPDVIIVYGDYYKAFMSIYQNAQSLGFDTKSMQKACCGTGGDHNFSLWRMCGAPDVPNGLSTISFQSFNAVLDVKVLFSPRHGLDTMKLLIFHDVDVLQKCGFKAIYQLGDSIADTGNLITENPLSRYAWFPYGMNLSKPTGRCSNGLLMIDYIARSAKLPYLDAFLNPARIFSGGCSGVNFAVAGSTALPAKVLSSKNILNIVTKESLSRQLEWMFTYFNTCSKDCAQEIKSSLFMVGEIGGNDYNYAFLFNKTNEEMKALVPEVVKAIKDAVEKVIGYGARRVVVPGNFPIGCFPIYLSQFQPNDAAAYDEFHCLKGLNSFASYHNELLKQTVEGLKTNYPDVIIVYGDYYKAFMSIYQNAQSLGFDTKTMQKACCGTGGDHNFSLRRMCGALGVPVCPNPDQHISWDGIHLTQKAYQHMAEWLINDIFPKLQCSA</sequence>
<dbReference type="AlphaFoldDB" id="A0A8X7ZNN2"/>
<name>A0A8X7ZNN2_POPTO</name>
<dbReference type="InterPro" id="IPR001087">
    <property type="entry name" value="GDSL"/>
</dbReference>
<dbReference type="GO" id="GO:0016788">
    <property type="term" value="F:hydrolase activity, acting on ester bonds"/>
    <property type="evidence" value="ECO:0007669"/>
    <property type="project" value="InterPro"/>
</dbReference>
<protein>
    <submittedName>
        <fullName evidence="6">Uncharacterized protein</fullName>
    </submittedName>
</protein>
<evidence type="ECO:0000256" key="4">
    <source>
        <dbReference type="ARBA" id="ARBA00023180"/>
    </source>
</evidence>
<feature type="signal peptide" evidence="5">
    <location>
        <begin position="1"/>
        <end position="25"/>
    </location>
</feature>
<keyword evidence="3" id="KW-0378">Hydrolase</keyword>
<reference evidence="6" key="1">
    <citation type="journal article" date="2020" name="bioRxiv">
        <title>Hybrid origin of Populus tomentosa Carr. identified through genome sequencing and phylogenomic analysis.</title>
        <authorList>
            <person name="An X."/>
            <person name="Gao K."/>
            <person name="Chen Z."/>
            <person name="Li J."/>
            <person name="Yang X."/>
            <person name="Yang X."/>
            <person name="Zhou J."/>
            <person name="Guo T."/>
            <person name="Zhao T."/>
            <person name="Huang S."/>
            <person name="Miao D."/>
            <person name="Khan W.U."/>
            <person name="Rao P."/>
            <person name="Ye M."/>
            <person name="Lei B."/>
            <person name="Liao W."/>
            <person name="Wang J."/>
            <person name="Ji L."/>
            <person name="Li Y."/>
            <person name="Guo B."/>
            <person name="Mustafa N.S."/>
            <person name="Li S."/>
            <person name="Yun Q."/>
            <person name="Keller S.R."/>
            <person name="Mao J."/>
            <person name="Zhang R."/>
            <person name="Strauss S.H."/>
        </authorList>
    </citation>
    <scope>NUCLEOTIDE SEQUENCE</scope>
    <source>
        <strain evidence="6">GM15</strain>
        <tissue evidence="6">Leaf</tissue>
    </source>
</reference>
<keyword evidence="2 5" id="KW-0732">Signal</keyword>
<dbReference type="OrthoDB" id="816920at2759"/>
<dbReference type="Pfam" id="PF00657">
    <property type="entry name" value="Lipase_GDSL"/>
    <property type="match status" value="2"/>
</dbReference>
<keyword evidence="7" id="KW-1185">Reference proteome</keyword>
<dbReference type="PANTHER" id="PTHR22835">
    <property type="entry name" value="ZINC FINGER FYVE DOMAIN CONTAINING PROTEIN"/>
    <property type="match status" value="1"/>
</dbReference>
<evidence type="ECO:0000313" key="6">
    <source>
        <dbReference type="EMBL" id="KAG6773174.1"/>
    </source>
</evidence>
<dbReference type="Proteomes" id="UP000886885">
    <property type="component" value="Chromosome 5D"/>
</dbReference>
<dbReference type="InterPro" id="IPR035669">
    <property type="entry name" value="SGNH_plant_lipase-like"/>
</dbReference>